<dbReference type="Gene3D" id="2.130.10.10">
    <property type="entry name" value="YVTN repeat-like/Quinoprotein amine dehydrogenase"/>
    <property type="match status" value="1"/>
</dbReference>
<dbReference type="InterPro" id="IPR015943">
    <property type="entry name" value="WD40/YVTN_repeat-like_dom_sf"/>
</dbReference>
<dbReference type="GO" id="GO:0005829">
    <property type="term" value="C:cytosol"/>
    <property type="evidence" value="ECO:0007669"/>
    <property type="project" value="TreeGrafter"/>
</dbReference>
<reference evidence="2 3" key="1">
    <citation type="submission" date="2019-06" db="EMBL/GenBank/DDBJ databases">
        <title>Sequencing the genomes of 1000 actinobacteria strains.</title>
        <authorList>
            <person name="Klenk H.-P."/>
        </authorList>
    </citation>
    <scope>NUCLEOTIDE SEQUENCE [LARGE SCALE GENOMIC DNA]</scope>
    <source>
        <strain evidence="2 3">DSM 45928</strain>
    </source>
</reference>
<proteinExistence type="inferred from homology"/>
<dbReference type="GO" id="GO:0017057">
    <property type="term" value="F:6-phosphogluconolactonase activity"/>
    <property type="evidence" value="ECO:0007669"/>
    <property type="project" value="TreeGrafter"/>
</dbReference>
<dbReference type="RefSeq" id="WP_142044651.1">
    <property type="nucleotide sequence ID" value="NZ_JBHTGS010000002.1"/>
</dbReference>
<dbReference type="PANTHER" id="PTHR30344:SF1">
    <property type="entry name" value="6-PHOSPHOGLUCONOLACTONASE"/>
    <property type="match status" value="1"/>
</dbReference>
<comment type="similarity">
    <text evidence="1">Belongs to the cycloisomerase 2 family.</text>
</comment>
<keyword evidence="2" id="KW-0413">Isomerase</keyword>
<organism evidence="2 3">
    <name type="scientific">Stackebrandtia endophytica</name>
    <dbReference type="NCBI Taxonomy" id="1496996"/>
    <lineage>
        <taxon>Bacteria</taxon>
        <taxon>Bacillati</taxon>
        <taxon>Actinomycetota</taxon>
        <taxon>Actinomycetes</taxon>
        <taxon>Glycomycetales</taxon>
        <taxon>Glycomycetaceae</taxon>
        <taxon>Stackebrandtia</taxon>
    </lineage>
</organism>
<protein>
    <submittedName>
        <fullName evidence="2">6-phosphogluconolactonase (Cycloisomerase 2 family)</fullName>
    </submittedName>
</protein>
<dbReference type="PANTHER" id="PTHR30344">
    <property type="entry name" value="6-PHOSPHOGLUCONOLACTONASE-RELATED"/>
    <property type="match status" value="1"/>
</dbReference>
<dbReference type="SUPFAM" id="SSF51004">
    <property type="entry name" value="C-terminal (heme d1) domain of cytochrome cd1-nitrite reductase"/>
    <property type="match status" value="1"/>
</dbReference>
<evidence type="ECO:0000313" key="2">
    <source>
        <dbReference type="EMBL" id="TQL79385.1"/>
    </source>
</evidence>
<keyword evidence="3" id="KW-1185">Reference proteome</keyword>
<evidence type="ECO:0000313" key="3">
    <source>
        <dbReference type="Proteomes" id="UP000317043"/>
    </source>
</evidence>
<dbReference type="AlphaFoldDB" id="A0A543B3G7"/>
<gene>
    <name evidence="2" type="ORF">FB566_4987</name>
</gene>
<comment type="caution">
    <text evidence="2">The sequence shown here is derived from an EMBL/GenBank/DDBJ whole genome shotgun (WGS) entry which is preliminary data.</text>
</comment>
<dbReference type="Pfam" id="PF10282">
    <property type="entry name" value="Lactonase"/>
    <property type="match status" value="1"/>
</dbReference>
<dbReference type="InterPro" id="IPR011048">
    <property type="entry name" value="Haem_d1_sf"/>
</dbReference>
<dbReference type="InterPro" id="IPR050282">
    <property type="entry name" value="Cycloisomerase_2"/>
</dbReference>
<dbReference type="GO" id="GO:0016853">
    <property type="term" value="F:isomerase activity"/>
    <property type="evidence" value="ECO:0007669"/>
    <property type="project" value="UniProtKB-KW"/>
</dbReference>
<name>A0A543B3G7_9ACTN</name>
<accession>A0A543B3G7</accession>
<dbReference type="Proteomes" id="UP000317043">
    <property type="component" value="Unassembled WGS sequence"/>
</dbReference>
<dbReference type="OrthoDB" id="9790815at2"/>
<sequence length="333" mass="35368">MRLILGSHVAVVVADPAIPEIRHRSEIVNPSYVTAAADGRTVYAVSEDIGGPGMVYAFAVSGERLDPLGEPRLSGGEQPCHAQVHPSGRFLLVANYGDGSVAVLPIRDGGELGPPSCVIAHQGSGVDLPRQSGPHAHQAVTDPSGQWVLVCDLGIDQVIVYRLDETTGLLRQHSIARFDGGQGIRHLAFSPDGTQAYVTAELSSELVECEWDAPAGVLTPLRSINTVAMDGKPVERNYPGAIVLSTDGSRAYVTNRGHNSIGVVDTALFELIGTRDCEGDWPRDAALSQDGQTLYVANENSGTLVWFDVSGRTPEHITDAVLEVPEVTSILPL</sequence>
<dbReference type="EMBL" id="VFOW01000001">
    <property type="protein sequence ID" value="TQL79385.1"/>
    <property type="molecule type" value="Genomic_DNA"/>
</dbReference>
<evidence type="ECO:0000256" key="1">
    <source>
        <dbReference type="ARBA" id="ARBA00005564"/>
    </source>
</evidence>
<dbReference type="InterPro" id="IPR019405">
    <property type="entry name" value="Lactonase_7-beta_prop"/>
</dbReference>
<dbReference type="InParanoid" id="A0A543B3G7"/>